<feature type="domain" description="HTH araC/xylS-type" evidence="8">
    <location>
        <begin position="185"/>
        <end position="283"/>
    </location>
</feature>
<dbReference type="Pfam" id="PF01229">
    <property type="entry name" value="Glyco_hydro_39"/>
    <property type="match status" value="1"/>
</dbReference>
<protein>
    <submittedName>
        <fullName evidence="9">Helix-turn-helix domain-containing protein</fullName>
    </submittedName>
</protein>
<dbReference type="SUPFAM" id="SSF51215">
    <property type="entry name" value="Regulatory protein AraC"/>
    <property type="match status" value="1"/>
</dbReference>
<dbReference type="GO" id="GO:0043565">
    <property type="term" value="F:sequence-specific DNA binding"/>
    <property type="evidence" value="ECO:0007669"/>
    <property type="project" value="InterPro"/>
</dbReference>
<dbReference type="PROSITE" id="PS00041">
    <property type="entry name" value="HTH_ARAC_FAMILY_1"/>
    <property type="match status" value="1"/>
</dbReference>
<dbReference type="Pfam" id="PF07883">
    <property type="entry name" value="Cupin_2"/>
    <property type="match status" value="1"/>
</dbReference>
<dbReference type="Proteomes" id="UP000440004">
    <property type="component" value="Unassembled WGS sequence"/>
</dbReference>
<dbReference type="SMART" id="SM00342">
    <property type="entry name" value="HTH_ARAC"/>
    <property type="match status" value="1"/>
</dbReference>
<dbReference type="SUPFAM" id="SSF46689">
    <property type="entry name" value="Homeodomain-like"/>
    <property type="match status" value="2"/>
</dbReference>
<comment type="caution">
    <text evidence="9">The sequence shown here is derived from an EMBL/GenBank/DDBJ whole genome shotgun (WGS) entry which is preliminary data.</text>
</comment>
<dbReference type="InterPro" id="IPR013096">
    <property type="entry name" value="Cupin_2"/>
</dbReference>
<organism evidence="9 10">
    <name type="scientific">Alkalibaculum sporogenes</name>
    <dbReference type="NCBI Taxonomy" id="2655001"/>
    <lineage>
        <taxon>Bacteria</taxon>
        <taxon>Bacillati</taxon>
        <taxon>Bacillota</taxon>
        <taxon>Clostridia</taxon>
        <taxon>Eubacteriales</taxon>
        <taxon>Eubacteriaceae</taxon>
        <taxon>Alkalibaculum</taxon>
    </lineage>
</organism>
<dbReference type="CDD" id="cd02208">
    <property type="entry name" value="cupin_RmlC-like"/>
    <property type="match status" value="1"/>
</dbReference>
<evidence type="ECO:0000256" key="4">
    <source>
        <dbReference type="ARBA" id="ARBA00023125"/>
    </source>
</evidence>
<dbReference type="AlphaFoldDB" id="A0A6A7KAZ4"/>
<dbReference type="InterPro" id="IPR018060">
    <property type="entry name" value="HTH_AraC"/>
</dbReference>
<dbReference type="GO" id="GO:0004553">
    <property type="term" value="F:hydrolase activity, hydrolyzing O-glycosyl compounds"/>
    <property type="evidence" value="ECO:0007669"/>
    <property type="project" value="InterPro"/>
</dbReference>
<dbReference type="Gene3D" id="1.10.10.60">
    <property type="entry name" value="Homeodomain-like"/>
    <property type="match status" value="2"/>
</dbReference>
<keyword evidence="5" id="KW-0804">Transcription</keyword>
<dbReference type="PROSITE" id="PS01124">
    <property type="entry name" value="HTH_ARAC_FAMILY_2"/>
    <property type="match status" value="1"/>
</dbReference>
<dbReference type="GO" id="GO:0005975">
    <property type="term" value="P:carbohydrate metabolic process"/>
    <property type="evidence" value="ECO:0007669"/>
    <property type="project" value="InterPro"/>
</dbReference>
<keyword evidence="4" id="KW-0238">DNA-binding</keyword>
<dbReference type="InterPro" id="IPR009057">
    <property type="entry name" value="Homeodomain-like_sf"/>
</dbReference>
<feature type="active site" description="Proton donor" evidence="7">
    <location>
        <position position="493"/>
    </location>
</feature>
<sequence>MYIYIKFLILGGNMATSHEIINYPENIPMTLFINSIGSVGKHWHKSIELLIVIEGIVSLVVGGEQIKLGVDDIFLVNSNEIHDLNSENATLIAIQIKLEMSRNVPAEFENTHYRCDSSQDTNTARYKNIKQIVARFLKLNLDGGKYIELMNESLFYNLIYELYANFSDGKLIHQDGAFKQLNRLNEILAIINSEYHTKLSLQSIAARVHVTPPYLSKFFKESMGISLSEHIKAIRLRYALNDLLYLDYSIDTIGQNNGFPNSRAFVSAFKEKYNMLPSTWRTQNSKRGIVFTPTNKDKSINYYETDSVTMHRALLKFINTHITSTNSVTPVDQTAEYTYQIQTDDVIINTITEKRFMGVSRAKELLYQPVREQLVEVQQKMHFDYIKMHSIFEDGLYVYSETKDGKPIYNFNLVDQILDFLVSIHLKPLLQLSFMPYALASVKNRRMFSDNIIVSEPEDINKWNSLVWNFTTHIIERYSLTVVRTWLFSVWNEPGTANQMFGFNTDEIYYNLYKSSYDTVKSISEDLCFGGPAAFSAYGKNDDWLINFLKYATENECKPDFVSIHYYDIDLSDNFFMNKIYDNELWLSSNNHSFSLYLDQLHPQLDSTGYSDVPLYITEWNSTTSHKDPLSDTCFKSSYVVKNILDVIGKTNGICYWLLTDLHEENLLSPNTFHGGLGMYTFNNIKKPVYYALDFLYRLETEIIYSNDGIVVSSTNDGYKILLYNYHHFSSTYAKDFGINTSYTDRYSVFPNKGKSTVSIQFPELKGTYCVVQEYVNCQNGSSFDNFVKMGAIEPLSLVETEYLRNISVPGISKSIAEFPDNQLSITMMPFEIRLITLKKKYNLTS</sequence>
<dbReference type="EMBL" id="WHNX01000021">
    <property type="protein sequence ID" value="MPW26574.1"/>
    <property type="molecule type" value="Genomic_DNA"/>
</dbReference>
<dbReference type="Pfam" id="PF12833">
    <property type="entry name" value="HTH_18"/>
    <property type="match status" value="1"/>
</dbReference>
<dbReference type="Gene3D" id="2.60.40.1500">
    <property type="entry name" value="Glycosyl hydrolase domain, family 39"/>
    <property type="match status" value="1"/>
</dbReference>
<evidence type="ECO:0000313" key="9">
    <source>
        <dbReference type="EMBL" id="MPW26574.1"/>
    </source>
</evidence>
<evidence type="ECO:0000313" key="10">
    <source>
        <dbReference type="Proteomes" id="UP000440004"/>
    </source>
</evidence>
<evidence type="ECO:0000256" key="3">
    <source>
        <dbReference type="ARBA" id="ARBA00023015"/>
    </source>
</evidence>
<name>A0A6A7KAZ4_9FIRM</name>
<dbReference type="SUPFAM" id="SSF51011">
    <property type="entry name" value="Glycosyl hydrolase domain"/>
    <property type="match status" value="1"/>
</dbReference>
<evidence type="ECO:0000256" key="2">
    <source>
        <dbReference type="ARBA" id="ARBA00022801"/>
    </source>
</evidence>
<evidence type="ECO:0000259" key="8">
    <source>
        <dbReference type="PROSITE" id="PS01124"/>
    </source>
</evidence>
<accession>A0A6A7KAZ4</accession>
<dbReference type="InterPro" id="IPR049166">
    <property type="entry name" value="GH39_cat"/>
</dbReference>
<dbReference type="InterPro" id="IPR037923">
    <property type="entry name" value="HTH-like"/>
</dbReference>
<dbReference type="InterPro" id="IPR017853">
    <property type="entry name" value="GH"/>
</dbReference>
<evidence type="ECO:0000256" key="6">
    <source>
        <dbReference type="ARBA" id="ARBA00023295"/>
    </source>
</evidence>
<evidence type="ECO:0000256" key="7">
    <source>
        <dbReference type="PIRSR" id="PIRSR600514-1"/>
    </source>
</evidence>
<dbReference type="InterPro" id="IPR018062">
    <property type="entry name" value="HTH_AraC-typ_CS"/>
</dbReference>
<dbReference type="SUPFAM" id="SSF51445">
    <property type="entry name" value="(Trans)glycosidases"/>
    <property type="match status" value="1"/>
</dbReference>
<dbReference type="PRINTS" id="PR00745">
    <property type="entry name" value="GLHYDRLASE39"/>
</dbReference>
<dbReference type="GO" id="GO:0003700">
    <property type="term" value="F:DNA-binding transcription factor activity"/>
    <property type="evidence" value="ECO:0007669"/>
    <property type="project" value="InterPro"/>
</dbReference>
<dbReference type="InterPro" id="IPR000514">
    <property type="entry name" value="Glyco_hydro_39"/>
</dbReference>
<gene>
    <name evidence="9" type="ORF">GC105_12325</name>
</gene>
<dbReference type="Gene3D" id="3.20.20.80">
    <property type="entry name" value="Glycosidases"/>
    <property type="match status" value="1"/>
</dbReference>
<comment type="similarity">
    <text evidence="1">Belongs to the glycosyl hydrolase 39 family.</text>
</comment>
<keyword evidence="10" id="KW-1185">Reference proteome</keyword>
<dbReference type="Gene3D" id="2.60.120.10">
    <property type="entry name" value="Jelly Rolls"/>
    <property type="match status" value="1"/>
</dbReference>
<keyword evidence="6" id="KW-0326">Glycosidase</keyword>
<dbReference type="InterPro" id="IPR014710">
    <property type="entry name" value="RmlC-like_jellyroll"/>
</dbReference>
<keyword evidence="3" id="KW-0805">Transcription regulation</keyword>
<evidence type="ECO:0000256" key="1">
    <source>
        <dbReference type="ARBA" id="ARBA00008875"/>
    </source>
</evidence>
<evidence type="ECO:0000256" key="5">
    <source>
        <dbReference type="ARBA" id="ARBA00023163"/>
    </source>
</evidence>
<keyword evidence="2" id="KW-0378">Hydrolase</keyword>
<reference evidence="9 10" key="1">
    <citation type="submission" date="2019-10" db="EMBL/GenBank/DDBJ databases">
        <title>Alkalibaculum tamaniensis sp.nov., a new alkaliphilic acetogen, isolated on methoxylated aromatics from a mud volcano.</title>
        <authorList>
            <person name="Khomyakova M.A."/>
            <person name="Merkel A.Y."/>
            <person name="Bonch-Osmolovskaya E.A."/>
            <person name="Slobodkin A.I."/>
        </authorList>
    </citation>
    <scope>NUCLEOTIDE SEQUENCE [LARGE SCALE GENOMIC DNA]</scope>
    <source>
        <strain evidence="9 10">M08DMB</strain>
    </source>
</reference>
<dbReference type="PANTHER" id="PTHR43280:SF2">
    <property type="entry name" value="HTH-TYPE TRANSCRIPTIONAL REGULATOR EXSA"/>
    <property type="match status" value="1"/>
</dbReference>
<proteinExistence type="inferred from homology"/>
<dbReference type="PANTHER" id="PTHR43280">
    <property type="entry name" value="ARAC-FAMILY TRANSCRIPTIONAL REGULATOR"/>
    <property type="match status" value="1"/>
</dbReference>